<dbReference type="InterPro" id="IPR052017">
    <property type="entry name" value="TSUP"/>
</dbReference>
<dbReference type="GO" id="GO:0005886">
    <property type="term" value="C:plasma membrane"/>
    <property type="evidence" value="ECO:0007669"/>
    <property type="project" value="UniProtKB-SubCell"/>
</dbReference>
<evidence type="ECO:0000256" key="6">
    <source>
        <dbReference type="ARBA" id="ARBA00023136"/>
    </source>
</evidence>
<gene>
    <name evidence="8" type="ORF">ASZ90_001073</name>
</gene>
<keyword evidence="4 7" id="KW-0812">Transmembrane</keyword>
<evidence type="ECO:0000256" key="2">
    <source>
        <dbReference type="ARBA" id="ARBA00022448"/>
    </source>
</evidence>
<evidence type="ECO:0000256" key="1">
    <source>
        <dbReference type="ARBA" id="ARBA00004651"/>
    </source>
</evidence>
<evidence type="ECO:0000256" key="7">
    <source>
        <dbReference type="SAM" id="Phobius"/>
    </source>
</evidence>
<dbReference type="AlphaFoldDB" id="A0A0W8G7B2"/>
<keyword evidence="3" id="KW-1003">Cell membrane</keyword>
<dbReference type="PANTHER" id="PTHR30269:SF37">
    <property type="entry name" value="MEMBRANE TRANSPORTER PROTEIN"/>
    <property type="match status" value="1"/>
</dbReference>
<feature type="transmembrane region" description="Helical" evidence="7">
    <location>
        <begin position="61"/>
        <end position="78"/>
    </location>
</feature>
<feature type="transmembrane region" description="Helical" evidence="7">
    <location>
        <begin position="226"/>
        <end position="247"/>
    </location>
</feature>
<evidence type="ECO:0000256" key="5">
    <source>
        <dbReference type="ARBA" id="ARBA00022989"/>
    </source>
</evidence>
<feature type="transmembrane region" description="Helical" evidence="7">
    <location>
        <begin position="90"/>
        <end position="109"/>
    </location>
</feature>
<evidence type="ECO:0000313" key="8">
    <source>
        <dbReference type="EMBL" id="KUG29048.1"/>
    </source>
</evidence>
<keyword evidence="5 7" id="KW-1133">Transmembrane helix</keyword>
<feature type="transmembrane region" description="Helical" evidence="7">
    <location>
        <begin position="199"/>
        <end position="220"/>
    </location>
</feature>
<feature type="transmembrane region" description="Helical" evidence="7">
    <location>
        <begin position="167"/>
        <end position="187"/>
    </location>
</feature>
<sequence>MVKERAARRVAAPLREETVEGLVVVCVGAAAGLAGFTQGLAGFGSTLVALPVLGAVMDARAATPLGCLMALAINICLLARLRGRVAWRELSMLLGASVPGMALGAWTLWDAPEALLKGLLGAYLVWCGLRGQLGQRGQLDQLGCPASEGAPHRHTGKSLPGGVATGFAAGFLGVAIGVNGPPVVAWASRRLPGRDVLRGTLAGYFLAAGVAIVGSQWAAGLVTSRVMTLFGLSLPVLVTGVAVGAMLCGRISESAFRRAVYGLLIAAGAGLVWQGLDKALAGV</sequence>
<reference evidence="8" key="1">
    <citation type="journal article" date="2015" name="Proc. Natl. Acad. Sci. U.S.A.">
        <title>Networks of energetic and metabolic interactions define dynamics in microbial communities.</title>
        <authorList>
            <person name="Embree M."/>
            <person name="Liu J.K."/>
            <person name="Al-Bassam M.M."/>
            <person name="Zengler K."/>
        </authorList>
    </citation>
    <scope>NUCLEOTIDE SEQUENCE</scope>
</reference>
<evidence type="ECO:0000256" key="4">
    <source>
        <dbReference type="ARBA" id="ARBA00022692"/>
    </source>
</evidence>
<accession>A0A0W8G7B2</accession>
<protein>
    <submittedName>
        <fullName evidence="8">Inner membrane protein</fullName>
    </submittedName>
</protein>
<feature type="transmembrane region" description="Helical" evidence="7">
    <location>
        <begin position="259"/>
        <end position="276"/>
    </location>
</feature>
<dbReference type="EMBL" id="LNQE01000139">
    <property type="protein sequence ID" value="KUG29048.1"/>
    <property type="molecule type" value="Genomic_DNA"/>
</dbReference>
<organism evidence="8">
    <name type="scientific">hydrocarbon metagenome</name>
    <dbReference type="NCBI Taxonomy" id="938273"/>
    <lineage>
        <taxon>unclassified sequences</taxon>
        <taxon>metagenomes</taxon>
        <taxon>ecological metagenomes</taxon>
    </lineage>
</organism>
<comment type="subcellular location">
    <subcellularLocation>
        <location evidence="1">Cell membrane</location>
        <topology evidence="1">Multi-pass membrane protein</topology>
    </subcellularLocation>
</comment>
<feature type="transmembrane region" description="Helical" evidence="7">
    <location>
        <begin position="21"/>
        <end position="41"/>
    </location>
</feature>
<proteinExistence type="predicted"/>
<name>A0A0W8G7B2_9ZZZZ</name>
<keyword evidence="6 7" id="KW-0472">Membrane</keyword>
<dbReference type="PANTHER" id="PTHR30269">
    <property type="entry name" value="TRANSMEMBRANE PROTEIN YFCA"/>
    <property type="match status" value="1"/>
</dbReference>
<comment type="caution">
    <text evidence="8">The sequence shown here is derived from an EMBL/GenBank/DDBJ whole genome shotgun (WGS) entry which is preliminary data.</text>
</comment>
<evidence type="ECO:0000256" key="3">
    <source>
        <dbReference type="ARBA" id="ARBA00022475"/>
    </source>
</evidence>
<keyword evidence="2" id="KW-0813">Transport</keyword>
<dbReference type="Pfam" id="PF01925">
    <property type="entry name" value="TauE"/>
    <property type="match status" value="1"/>
</dbReference>
<dbReference type="InterPro" id="IPR002781">
    <property type="entry name" value="TM_pro_TauE-like"/>
</dbReference>